<reference evidence="5 6" key="1">
    <citation type="journal article" date="2023" name="Int. J. Syst. Evol. Microbiol.">
        <title>Physiological and genomic analyses of cobalamin (vitamin B12)-auxotrophy of Lysobacter auxotrophicus sp. nov., a methionine-auxotrophic chitinolytic bacterium isolated from chitin-treated soil.</title>
        <authorList>
            <person name="Saito A."/>
            <person name="Dohra H."/>
            <person name="Hamada M."/>
            <person name="Moriuchi R."/>
            <person name="Kotsuchibashi Y."/>
            <person name="Mori K."/>
        </authorList>
    </citation>
    <scope>NUCLEOTIDE SEQUENCE [LARGE SCALE GENOMIC DNA]</scope>
    <source>
        <strain evidence="5 6">5-21a</strain>
    </source>
</reference>
<sequence length="1258" mass="134176">MKLERLLIVSACLAGTAGLLALGYVDANATRQGDGTLSQEPMHLGATVSPNFIMAIDDSGSMTFQTMFPGKDGEGCWSTSAKSFFDGTALRKSGTCDYLYVLPGPRINDYYGIPPFDIYGFARSPAYNPTYFNPDVTYEPWIQQTLVPYANAGVDETLIDPRKTTKVKLFAARYEKVVGESFFMQDGMVLPDGTKYTTFKCDRWDNNGRCNRWNGGVDKSEEVKGGAYTWNKGAQPIAIEHTPAVVYLKESRTIAGYSAALEVKDACGKDCSLYKYTPVSTEAKQNFANWFSFYGNRNRAMVAGLTRSLKDTEKLRVGYFTINSTLKDLTMRDMDVVADKQALYGEVIKLDANGSTPNRKAVAHIGNQFNNNPNIIQNACQKNAGMLFTDGYSNQGGPTNALLPDGKDGDAYGNADNGMGTPFNDGHSNTMADITAYFYNTRLRASSLAAGKVPTSNPTLCEGTGDKRMLDCNTNLHMNFYGITLGAKGKLFGVTYGVRADGSNNGALATTQAMALASSPAWEQRTDDNENTVDEIWHATMNARGQYINAQTPADITNAMRNVLASVGVGGGVSGSLAITGSRLGDSSLSVTPRFNRNGVDWYGDVVASKPASSTDADGKVTFTYTTTWSASQKVPAAANRTLYYGTTTDDSTPAVANFYTAGPSTLAALCANYASGTCGPLGGADINALGVTATQAVQYLAGDDSLEGTKLRDRTTVIGDIINSTPIVAAPTDDYGYALIRKDDGSFEYDPYAYTKYLDAKKTRKRTVFVGANDGMLHAFHGDTGVELFGYIPSAAVGYMGNLLFPSSPNFEHRYYVDGPVVVSDARLGTTWKTVLVGTAGAGARSVFGLDVTNPSGFSASNVLWEVNDKIPGDIGNRIGYVLGKPVIVPVRGTDGRPVWKAIFGGGYGNKLNDAGTAADGTRGTVTLFVVDMATGSVDYIDAKESNYNLANGLGNIVAIDRYQYNSTAKGYVLGSDGMVDTVYGGDLQGNVWRFELTSNTVGLGGKPLFRATNGTTRQAITGGFEAAVGPRGGVMVLFGTGSFSFNSDKLNTDVQTMYGVLDMPNETISRPLTRTNLQAQTMNDKFVITSTDVNYYTQRGWYLDLGVTKTDGTLDKAGERMVGYPKIEGGILYFTTYAPSAGDACTGGGSNYLYGLSTLSGGGALGIVKVGSPTATGLGEGTGRLTLATDGSAPVKDVSVFTTGKQGGLTGNPDDAAIAKYDAQGDQYCMAIVSVAGSQPLYRVRPCGRQSWRQIR</sequence>
<feature type="signal peptide" evidence="3">
    <location>
        <begin position="1"/>
        <end position="21"/>
    </location>
</feature>
<dbReference type="InterPro" id="IPR008707">
    <property type="entry name" value="B-propeller_PilY1"/>
</dbReference>
<accession>A0ABM8DG36</accession>
<keyword evidence="6" id="KW-1185">Reference proteome</keyword>
<evidence type="ECO:0000256" key="2">
    <source>
        <dbReference type="ARBA" id="ARBA00022837"/>
    </source>
</evidence>
<dbReference type="RefSeq" id="WP_281779497.1">
    <property type="nucleotide sequence ID" value="NZ_AP027041.1"/>
</dbReference>
<organism evidence="5 6">
    <name type="scientific">Lysobacter auxotrophicus</name>
    <dbReference type="NCBI Taxonomy" id="2992573"/>
    <lineage>
        <taxon>Bacteria</taxon>
        <taxon>Pseudomonadati</taxon>
        <taxon>Pseudomonadota</taxon>
        <taxon>Gammaproteobacteria</taxon>
        <taxon>Lysobacterales</taxon>
        <taxon>Lysobacteraceae</taxon>
        <taxon>Lysobacter</taxon>
    </lineage>
</organism>
<dbReference type="Proteomes" id="UP001317822">
    <property type="component" value="Chromosome"/>
</dbReference>
<evidence type="ECO:0000256" key="3">
    <source>
        <dbReference type="SAM" id="SignalP"/>
    </source>
</evidence>
<evidence type="ECO:0000313" key="6">
    <source>
        <dbReference type="Proteomes" id="UP001317822"/>
    </source>
</evidence>
<gene>
    <name evidence="5" type="ORF">LA521A_27720</name>
</gene>
<proteinExistence type="predicted"/>
<evidence type="ECO:0000313" key="5">
    <source>
        <dbReference type="EMBL" id="BDU17571.1"/>
    </source>
</evidence>
<dbReference type="EMBL" id="AP027041">
    <property type="protein sequence ID" value="BDU17571.1"/>
    <property type="molecule type" value="Genomic_DNA"/>
</dbReference>
<name>A0ABM8DG36_9GAMM</name>
<feature type="chain" id="PRO_5045350476" evidence="3">
    <location>
        <begin position="22"/>
        <end position="1258"/>
    </location>
</feature>
<protein>
    <submittedName>
        <fullName evidence="5">PilC/PilY family type IV pilus protein</fullName>
    </submittedName>
</protein>
<keyword evidence="3" id="KW-0732">Signal</keyword>
<dbReference type="Pfam" id="PF05567">
    <property type="entry name" value="T4P_PilY1"/>
    <property type="match status" value="1"/>
</dbReference>
<evidence type="ECO:0000256" key="1">
    <source>
        <dbReference type="ARBA" id="ARBA00022723"/>
    </source>
</evidence>
<feature type="domain" description="PilY1 beta-propeller" evidence="4">
    <location>
        <begin position="719"/>
        <end position="1086"/>
    </location>
</feature>
<evidence type="ECO:0000259" key="4">
    <source>
        <dbReference type="Pfam" id="PF05567"/>
    </source>
</evidence>
<keyword evidence="2" id="KW-0106">Calcium</keyword>
<keyword evidence="1" id="KW-0479">Metal-binding</keyword>